<feature type="chain" id="PRO_5005192713" description="GOLD domain-containing protein" evidence="1">
    <location>
        <begin position="23"/>
        <end position="265"/>
    </location>
</feature>
<reference evidence="2" key="1">
    <citation type="submission" date="2014-11" db="EMBL/GenBank/DDBJ databases">
        <authorList>
            <person name="Otto D Thomas"/>
            <person name="Naeem Raeece"/>
        </authorList>
    </citation>
    <scope>NUCLEOTIDE SEQUENCE</scope>
</reference>
<evidence type="ECO:0000256" key="1">
    <source>
        <dbReference type="SAM" id="SignalP"/>
    </source>
</evidence>
<dbReference type="AlphaFoldDB" id="A0A0G4I4A5"/>
<evidence type="ECO:0000313" key="2">
    <source>
        <dbReference type="EMBL" id="CEM51807.1"/>
    </source>
</evidence>
<gene>
    <name evidence="2" type="ORF">Cvel_10874</name>
</gene>
<name>A0A0G4I4A5_9ALVE</name>
<keyword evidence="1" id="KW-0732">Signal</keyword>
<dbReference type="EMBL" id="CDMZ01005056">
    <property type="protein sequence ID" value="CEM51807.1"/>
    <property type="molecule type" value="Genomic_DNA"/>
</dbReference>
<organism evidence="2">
    <name type="scientific">Chromera velia CCMP2878</name>
    <dbReference type="NCBI Taxonomy" id="1169474"/>
    <lineage>
        <taxon>Eukaryota</taxon>
        <taxon>Sar</taxon>
        <taxon>Alveolata</taxon>
        <taxon>Colpodellida</taxon>
        <taxon>Chromeraceae</taxon>
        <taxon>Chromera</taxon>
    </lineage>
</organism>
<protein>
    <recommendedName>
        <fullName evidence="3">GOLD domain-containing protein</fullName>
    </recommendedName>
</protein>
<dbReference type="VEuPathDB" id="CryptoDB:Cvel_10874"/>
<sequence>MLRISLLLASGLLLSTSGLLLSQPPAPFAQLFSDSAGCRSFSSRSRHPSEEWIEVSSGAKAAYKPFHWKWTPEEQPAQRVGFVIRANDTLNFWVAMVDASSHTGSFVMKVAHVKNGSVKILSKSTPVAIKSPAGAFTLAVKDELGKVYMRLTELESKKVTAHRYQGEDDPEFEIGDEMAQATGIFVSAGSAVLKNIDMGPPDYAKEFRPPTNKANEAQDDVRHQTAIDSCPIPIFKQVLTFLSALAGACGGERTARRESTSFINS</sequence>
<proteinExistence type="predicted"/>
<feature type="signal peptide" evidence="1">
    <location>
        <begin position="1"/>
        <end position="22"/>
    </location>
</feature>
<accession>A0A0G4I4A5</accession>
<evidence type="ECO:0008006" key="3">
    <source>
        <dbReference type="Google" id="ProtNLM"/>
    </source>
</evidence>